<organism evidence="2 3">
    <name type="scientific">Batillaria attramentaria</name>
    <dbReference type="NCBI Taxonomy" id="370345"/>
    <lineage>
        <taxon>Eukaryota</taxon>
        <taxon>Metazoa</taxon>
        <taxon>Spiralia</taxon>
        <taxon>Lophotrochozoa</taxon>
        <taxon>Mollusca</taxon>
        <taxon>Gastropoda</taxon>
        <taxon>Caenogastropoda</taxon>
        <taxon>Sorbeoconcha</taxon>
        <taxon>Cerithioidea</taxon>
        <taxon>Batillariidae</taxon>
        <taxon>Batillaria</taxon>
    </lineage>
</organism>
<accession>A0ABD0LSF6</accession>
<gene>
    <name evidence="2" type="ORF">BaRGS_00006760</name>
</gene>
<protein>
    <submittedName>
        <fullName evidence="2">Uncharacterized protein</fullName>
    </submittedName>
</protein>
<feature type="compositionally biased region" description="Basic and acidic residues" evidence="1">
    <location>
        <begin position="58"/>
        <end position="69"/>
    </location>
</feature>
<keyword evidence="3" id="KW-1185">Reference proteome</keyword>
<dbReference type="Proteomes" id="UP001519460">
    <property type="component" value="Unassembled WGS sequence"/>
</dbReference>
<sequence length="69" mass="7275">MEKPELQVNSLRSWLKAEGVDGKSIQPCELSTPQSYVSVAPGARASDSTQTGGASGEPKLEERVMVKAG</sequence>
<comment type="caution">
    <text evidence="2">The sequence shown here is derived from an EMBL/GenBank/DDBJ whole genome shotgun (WGS) entry which is preliminary data.</text>
</comment>
<evidence type="ECO:0000313" key="3">
    <source>
        <dbReference type="Proteomes" id="UP001519460"/>
    </source>
</evidence>
<reference evidence="2 3" key="1">
    <citation type="journal article" date="2023" name="Sci. Data">
        <title>Genome assembly of the Korean intertidal mud-creeper Batillaria attramentaria.</title>
        <authorList>
            <person name="Patra A.K."/>
            <person name="Ho P.T."/>
            <person name="Jun S."/>
            <person name="Lee S.J."/>
            <person name="Kim Y."/>
            <person name="Won Y.J."/>
        </authorList>
    </citation>
    <scope>NUCLEOTIDE SEQUENCE [LARGE SCALE GENOMIC DNA]</scope>
    <source>
        <strain evidence="2">Wonlab-2016</strain>
    </source>
</reference>
<dbReference type="AlphaFoldDB" id="A0ABD0LSF6"/>
<proteinExistence type="predicted"/>
<evidence type="ECO:0000313" key="2">
    <source>
        <dbReference type="EMBL" id="KAK7502008.1"/>
    </source>
</evidence>
<feature type="region of interest" description="Disordered" evidence="1">
    <location>
        <begin position="41"/>
        <end position="69"/>
    </location>
</feature>
<name>A0ABD0LSF6_9CAEN</name>
<evidence type="ECO:0000256" key="1">
    <source>
        <dbReference type="SAM" id="MobiDB-lite"/>
    </source>
</evidence>
<dbReference type="EMBL" id="JACVVK020000028">
    <property type="protein sequence ID" value="KAK7502008.1"/>
    <property type="molecule type" value="Genomic_DNA"/>
</dbReference>